<dbReference type="RefSeq" id="WP_103993234.1">
    <property type="nucleotide sequence ID" value="NZ_FNVN01000009.1"/>
</dbReference>
<dbReference type="InterPro" id="IPR058810">
    <property type="entry name" value="DUF8073_C"/>
</dbReference>
<sequence length="432" mass="45289">MAMQPHSSFDALSRVIERLGSDGRTVRRVEAAASADEAGSGSLRATVEVAIPFCEASSGPEVASASVEHGTLDLTVQLPLFPDASTDGARETPFDETAVSARSTDAEFDDGTLTATVDVVIDTDLGTGVRSENRADASDAAASGDQSVADGSGDSPGSRGTPRDANGAERNPDGSERNAEDSGRGSSPAASTFGDTSGTGSDPTDRPIGSAASDPTAADPTSGVGSDDVVSPDADSDDADPLAAARDESVPPYDDTPYLRRLYEACDTFEEMSQRIEMDVSDETVRRYMIEAGVHSPTSYETRSGADGSPDEERSGSASGAVSADRSSSDARSEGAREHPRIDPLPDDQLVADGIGFPERLTLHDVVDAVVDARTVHEVGRDLGLEHDRTRRLLRQLNVLDLVLRRVSDDPKRELSVEDVAARIRQSAPDAS</sequence>
<name>A0A1H6CS36_9EURY</name>
<feature type="compositionally biased region" description="Low complexity" evidence="1">
    <location>
        <begin position="316"/>
        <end position="326"/>
    </location>
</feature>
<protein>
    <submittedName>
        <fullName evidence="6">Uncharacterized protein</fullName>
    </submittedName>
</protein>
<feature type="domain" description="DUF8073" evidence="4">
    <location>
        <begin position="6"/>
        <end position="121"/>
    </location>
</feature>
<feature type="compositionally biased region" description="Low complexity" evidence="1">
    <location>
        <begin position="138"/>
        <end position="155"/>
    </location>
</feature>
<evidence type="ECO:0000259" key="3">
    <source>
        <dbReference type="Pfam" id="PF26271"/>
    </source>
</evidence>
<dbReference type="Proteomes" id="UP000236740">
    <property type="component" value="Unassembled WGS sequence"/>
</dbReference>
<dbReference type="EMBL" id="FNVN01000009">
    <property type="protein sequence ID" value="SEG75832.1"/>
    <property type="molecule type" value="Genomic_DNA"/>
</dbReference>
<proteinExistence type="predicted"/>
<dbReference type="EMBL" id="CP031312">
    <property type="protein sequence ID" value="QCC49115.1"/>
    <property type="molecule type" value="Genomic_DNA"/>
</dbReference>
<reference evidence="6 7" key="1">
    <citation type="submission" date="2016-10" db="EMBL/GenBank/DDBJ databases">
        <authorList>
            <person name="de Groot N.N."/>
        </authorList>
    </citation>
    <scope>NUCLEOTIDE SEQUENCE [LARGE SCALE GENOMIC DNA]</scope>
    <source>
        <strain evidence="6 7">CGMCC 1.10331</strain>
    </source>
</reference>
<dbReference type="Proteomes" id="UP000296733">
    <property type="component" value="Plasmid unnamed1"/>
</dbReference>
<dbReference type="Pfam" id="PF26272">
    <property type="entry name" value="DUF8073_N"/>
    <property type="match status" value="1"/>
</dbReference>
<dbReference type="AlphaFoldDB" id="A0A1H6CS36"/>
<evidence type="ECO:0000313" key="8">
    <source>
        <dbReference type="Proteomes" id="UP000296733"/>
    </source>
</evidence>
<dbReference type="InterPro" id="IPR058809">
    <property type="entry name" value="DUF8073_M"/>
</dbReference>
<keyword evidence="7" id="KW-1185">Reference proteome</keyword>
<reference evidence="5 8" key="2">
    <citation type="journal article" date="2019" name="Nat. Commun.">
        <title>A new type of DNA phosphorothioation-based antiviral system in archaea.</title>
        <authorList>
            <person name="Xiong L."/>
            <person name="Liu S."/>
            <person name="Chen S."/>
            <person name="Xiao Y."/>
            <person name="Zhu B."/>
            <person name="Gao Y."/>
            <person name="Zhang Y."/>
            <person name="Chen B."/>
            <person name="Luo J."/>
            <person name="Deng Z."/>
            <person name="Chen X."/>
            <person name="Wang L."/>
            <person name="Chen S."/>
        </authorList>
    </citation>
    <scope>NUCLEOTIDE SEQUENCE [LARGE SCALE GENOMIC DNA]</scope>
    <source>
        <strain evidence="5 8">CGMCC 1.10331</strain>
        <plasmid evidence="5 8">unnamed1</plasmid>
    </source>
</reference>
<dbReference type="Pfam" id="PF26271">
    <property type="entry name" value="DUF8073_M"/>
    <property type="match status" value="1"/>
</dbReference>
<feature type="compositionally biased region" description="Basic and acidic residues" evidence="1">
    <location>
        <begin position="327"/>
        <end position="344"/>
    </location>
</feature>
<feature type="region of interest" description="Disordered" evidence="1">
    <location>
        <begin position="292"/>
        <end position="349"/>
    </location>
</feature>
<accession>A0A1H6CS36</accession>
<dbReference type="KEGG" id="hlm:DV707_15270"/>
<feature type="compositionally biased region" description="Basic and acidic residues" evidence="1">
    <location>
        <begin position="166"/>
        <end position="183"/>
    </location>
</feature>
<evidence type="ECO:0000313" key="7">
    <source>
        <dbReference type="Proteomes" id="UP000236740"/>
    </source>
</evidence>
<evidence type="ECO:0000259" key="4">
    <source>
        <dbReference type="Pfam" id="PF26272"/>
    </source>
</evidence>
<dbReference type="InterPro" id="IPR058811">
    <property type="entry name" value="DUF8073_N"/>
</dbReference>
<feature type="compositionally biased region" description="Low complexity" evidence="1">
    <location>
        <begin position="219"/>
        <end position="233"/>
    </location>
</feature>
<evidence type="ECO:0000313" key="6">
    <source>
        <dbReference type="EMBL" id="SEG75832.1"/>
    </source>
</evidence>
<feature type="compositionally biased region" description="Polar residues" evidence="1">
    <location>
        <begin position="184"/>
        <end position="202"/>
    </location>
</feature>
<organism evidence="6 7">
    <name type="scientific">Halobellus limi</name>
    <dbReference type="NCBI Taxonomy" id="699433"/>
    <lineage>
        <taxon>Archaea</taxon>
        <taxon>Methanobacteriati</taxon>
        <taxon>Methanobacteriota</taxon>
        <taxon>Stenosarchaea group</taxon>
        <taxon>Halobacteria</taxon>
        <taxon>Halobacteriales</taxon>
        <taxon>Haloferacaceae</taxon>
        <taxon>Halobellus</taxon>
    </lineage>
</organism>
<evidence type="ECO:0000259" key="2">
    <source>
        <dbReference type="Pfam" id="PF26270"/>
    </source>
</evidence>
<evidence type="ECO:0000313" key="5">
    <source>
        <dbReference type="EMBL" id="QCC49115.1"/>
    </source>
</evidence>
<evidence type="ECO:0000256" key="1">
    <source>
        <dbReference type="SAM" id="MobiDB-lite"/>
    </source>
</evidence>
<gene>
    <name evidence="5" type="ORF">DV707_15270</name>
    <name evidence="6" type="ORF">SAMN04488133_3703</name>
</gene>
<dbReference type="Pfam" id="PF26270">
    <property type="entry name" value="DUF8073_C"/>
    <property type="match status" value="1"/>
</dbReference>
<geneLocation type="plasmid" evidence="5">
    <name>unnamed1</name>
</geneLocation>
<feature type="domain" description="DUF8073" evidence="2">
    <location>
        <begin position="364"/>
        <end position="427"/>
    </location>
</feature>
<feature type="domain" description="DUF8073" evidence="3">
    <location>
        <begin position="253"/>
        <end position="293"/>
    </location>
</feature>
<feature type="region of interest" description="Disordered" evidence="1">
    <location>
        <begin position="130"/>
        <end position="258"/>
    </location>
</feature>
<keyword evidence="5" id="KW-0614">Plasmid</keyword>